<dbReference type="KEGG" id="daf:Desaf_0604"/>
<dbReference type="eggNOG" id="COG0591">
    <property type="taxonomic scope" value="Bacteria"/>
</dbReference>
<evidence type="ECO:0000256" key="4">
    <source>
        <dbReference type="ARBA" id="ARBA00022475"/>
    </source>
</evidence>
<feature type="transmembrane region" description="Helical" evidence="14">
    <location>
        <begin position="183"/>
        <end position="204"/>
    </location>
</feature>
<dbReference type="Proteomes" id="UP000007844">
    <property type="component" value="Chromosome"/>
</dbReference>
<feature type="transmembrane region" description="Helical" evidence="14">
    <location>
        <begin position="123"/>
        <end position="147"/>
    </location>
</feature>
<dbReference type="GO" id="GO:0015193">
    <property type="term" value="F:L-proline transmembrane transporter activity"/>
    <property type="evidence" value="ECO:0007669"/>
    <property type="project" value="TreeGrafter"/>
</dbReference>
<protein>
    <submittedName>
        <fullName evidence="15">Na+/solute symporter</fullName>
    </submittedName>
</protein>
<feature type="transmembrane region" description="Helical" evidence="14">
    <location>
        <begin position="72"/>
        <end position="91"/>
    </location>
</feature>
<dbReference type="PANTHER" id="PTHR48086">
    <property type="entry name" value="SODIUM/PROLINE SYMPORTER-RELATED"/>
    <property type="match status" value="1"/>
</dbReference>
<evidence type="ECO:0000256" key="8">
    <source>
        <dbReference type="ARBA" id="ARBA00023053"/>
    </source>
</evidence>
<feature type="transmembrane region" description="Helical" evidence="14">
    <location>
        <begin position="6"/>
        <end position="23"/>
    </location>
</feature>
<feature type="transmembrane region" description="Helical" evidence="14">
    <location>
        <begin position="243"/>
        <end position="261"/>
    </location>
</feature>
<dbReference type="EMBL" id="CP003221">
    <property type="protein sequence ID" value="EGJ48957.1"/>
    <property type="molecule type" value="Genomic_DNA"/>
</dbReference>
<comment type="similarity">
    <text evidence="2 13">Belongs to the sodium:solute symporter (SSF) (TC 2.A.21) family.</text>
</comment>
<keyword evidence="3" id="KW-0813">Transport</keyword>
<keyword evidence="9" id="KW-0406">Ion transport</keyword>
<evidence type="ECO:0000313" key="16">
    <source>
        <dbReference type="Proteomes" id="UP000007844"/>
    </source>
</evidence>
<evidence type="ECO:0000256" key="7">
    <source>
        <dbReference type="ARBA" id="ARBA00022989"/>
    </source>
</evidence>
<evidence type="ECO:0000313" key="15">
    <source>
        <dbReference type="EMBL" id="EGJ48957.1"/>
    </source>
</evidence>
<feature type="transmembrane region" description="Helical" evidence="14">
    <location>
        <begin position="441"/>
        <end position="459"/>
    </location>
</feature>
<evidence type="ECO:0000256" key="13">
    <source>
        <dbReference type="RuleBase" id="RU362091"/>
    </source>
</evidence>
<dbReference type="RefSeq" id="WP_014258796.1">
    <property type="nucleotide sequence ID" value="NC_016629.1"/>
</dbReference>
<dbReference type="InterPro" id="IPR001734">
    <property type="entry name" value="Na/solute_symporter"/>
</dbReference>
<dbReference type="STRING" id="690850.Desaf_0604"/>
<organism evidence="15 16">
    <name type="scientific">Desulfocurvibacter africanus subsp. africanus str. Walvis Bay</name>
    <dbReference type="NCBI Taxonomy" id="690850"/>
    <lineage>
        <taxon>Bacteria</taxon>
        <taxon>Pseudomonadati</taxon>
        <taxon>Thermodesulfobacteriota</taxon>
        <taxon>Desulfovibrionia</taxon>
        <taxon>Desulfovibrionales</taxon>
        <taxon>Desulfovibrionaceae</taxon>
        <taxon>Desulfocurvibacter</taxon>
    </lineage>
</organism>
<evidence type="ECO:0000256" key="10">
    <source>
        <dbReference type="ARBA" id="ARBA00023136"/>
    </source>
</evidence>
<keyword evidence="7 14" id="KW-1133">Transmembrane helix</keyword>
<dbReference type="GO" id="GO:0005886">
    <property type="term" value="C:plasma membrane"/>
    <property type="evidence" value="ECO:0007669"/>
    <property type="project" value="UniProtKB-SubCell"/>
</dbReference>
<evidence type="ECO:0000256" key="14">
    <source>
        <dbReference type="SAM" id="Phobius"/>
    </source>
</evidence>
<dbReference type="GO" id="GO:0005298">
    <property type="term" value="F:proline:sodium symporter activity"/>
    <property type="evidence" value="ECO:0007669"/>
    <property type="project" value="TreeGrafter"/>
</dbReference>
<gene>
    <name evidence="15" type="ORF">Desaf_0604</name>
</gene>
<evidence type="ECO:0000256" key="12">
    <source>
        <dbReference type="ARBA" id="ARBA00033708"/>
    </source>
</evidence>
<dbReference type="CDD" id="cd10322">
    <property type="entry name" value="SLC5sbd"/>
    <property type="match status" value="1"/>
</dbReference>
<dbReference type="InterPro" id="IPR038377">
    <property type="entry name" value="Na/Glc_symporter_sf"/>
</dbReference>
<dbReference type="Pfam" id="PF00474">
    <property type="entry name" value="SSF"/>
    <property type="match status" value="1"/>
</dbReference>
<dbReference type="InterPro" id="IPR050277">
    <property type="entry name" value="Sodium:Solute_Symporter"/>
</dbReference>
<keyword evidence="4" id="KW-1003">Cell membrane</keyword>
<evidence type="ECO:0000256" key="11">
    <source>
        <dbReference type="ARBA" id="ARBA00023201"/>
    </source>
</evidence>
<keyword evidence="11" id="KW-0739">Sodium transport</keyword>
<comment type="catalytic activity">
    <reaction evidence="12">
        <text>L-proline(in) + Na(+)(in) = L-proline(out) + Na(+)(out)</text>
        <dbReference type="Rhea" id="RHEA:28967"/>
        <dbReference type="ChEBI" id="CHEBI:29101"/>
        <dbReference type="ChEBI" id="CHEBI:60039"/>
    </reaction>
</comment>
<dbReference type="PROSITE" id="PS00456">
    <property type="entry name" value="NA_SOLUT_SYMP_1"/>
    <property type="match status" value="1"/>
</dbReference>
<dbReference type="GO" id="GO:0015824">
    <property type="term" value="P:proline transport"/>
    <property type="evidence" value="ECO:0007669"/>
    <property type="project" value="TreeGrafter"/>
</dbReference>
<dbReference type="AlphaFoldDB" id="F3YUK3"/>
<sequence length="531" mass="57641">MTVKLVIALIYLGVVFYLGYVGWKHTREAADYMLAGRRMNPFIMAMSYGATFISTSAIVGFGGVASLFGFPLLWLTFANIFVGIFIAMVFFGRRTRRMGVALDSHTFPELLGRRFKSRFIQGFAGLVIFLFIPVYAAAVLIGISRMIEVSLGIPYAAALIGFTLILAVYVVTGGMKAVMYTDAFQGGIMVVMMLILVAHTYSLLGGVVPAHQALTDMAALMPEKLRAGGLEGWTQGTRFGTPLWLTIYTTIVFGVGVGVLAQPQLAVRYMTVSSDRQLNRAVLYGGVFILLMTGVAFVVGALSNVIFHQTTGKLAIAVAGGNVDVVIPTYIETIMPAWFSTLFLMAMLAAAMSTLSSQYHAGGTSLGRDLLEKGLGLGKQESIKGTQWGVVVTIAMGLVWALFLPESVIAKATAFFFGLCAATFLPVYFLGLYWKRMSRTAAVASMLGGFGFSMFWLLFVHEAEAKVIGLCQILFGKATLVADATKGSWVFLLQWLDPNIVALPFSLLLAVAVALVTRHDAEHAEYCWRNY</sequence>
<dbReference type="PROSITE" id="PS50283">
    <property type="entry name" value="NA_SOLUT_SYMP_3"/>
    <property type="match status" value="1"/>
</dbReference>
<dbReference type="InterPro" id="IPR018212">
    <property type="entry name" value="Na/solute_symporter_CS"/>
</dbReference>
<evidence type="ECO:0000256" key="1">
    <source>
        <dbReference type="ARBA" id="ARBA00004651"/>
    </source>
</evidence>
<name>F3YUK3_DESAF</name>
<keyword evidence="8" id="KW-0915">Sodium</keyword>
<evidence type="ECO:0000256" key="5">
    <source>
        <dbReference type="ARBA" id="ARBA00022692"/>
    </source>
</evidence>
<keyword evidence="10 14" id="KW-0472">Membrane</keyword>
<dbReference type="Gene3D" id="1.20.1730.10">
    <property type="entry name" value="Sodium/glucose cotransporter"/>
    <property type="match status" value="1"/>
</dbReference>
<feature type="transmembrane region" description="Helical" evidence="14">
    <location>
        <begin position="153"/>
        <end position="171"/>
    </location>
</feature>
<evidence type="ECO:0000256" key="9">
    <source>
        <dbReference type="ARBA" id="ARBA00023065"/>
    </source>
</evidence>
<dbReference type="HOGENOM" id="CLU_018808_15_2_7"/>
<keyword evidence="16" id="KW-1185">Reference proteome</keyword>
<keyword evidence="6" id="KW-0769">Symport</keyword>
<evidence type="ECO:0000256" key="3">
    <source>
        <dbReference type="ARBA" id="ARBA00022448"/>
    </source>
</evidence>
<keyword evidence="5 14" id="KW-0812">Transmembrane</keyword>
<feature type="transmembrane region" description="Helical" evidence="14">
    <location>
        <begin position="282"/>
        <end position="307"/>
    </location>
</feature>
<feature type="transmembrane region" description="Helical" evidence="14">
    <location>
        <begin position="499"/>
        <end position="516"/>
    </location>
</feature>
<feature type="transmembrane region" description="Helical" evidence="14">
    <location>
        <begin position="415"/>
        <end position="434"/>
    </location>
</feature>
<feature type="transmembrane region" description="Helical" evidence="14">
    <location>
        <begin position="327"/>
        <end position="350"/>
    </location>
</feature>
<proteinExistence type="inferred from homology"/>
<comment type="subcellular location">
    <subcellularLocation>
        <location evidence="1">Cell membrane</location>
        <topology evidence="1">Multi-pass membrane protein</topology>
    </subcellularLocation>
</comment>
<reference evidence="15 16" key="1">
    <citation type="journal article" date="2011" name="J. Bacteriol.">
        <title>Genome sequence of the mercury-methylating and pleomorphic Desulfovibrio africanus Strain Walvis Bay.</title>
        <authorList>
            <person name="Brown S.D."/>
            <person name="Wall J.D."/>
            <person name="Kucken A.M."/>
            <person name="Gilmour C.C."/>
            <person name="Podar M."/>
            <person name="Brandt C.C."/>
            <person name="Teshima H."/>
            <person name="Detter J.C."/>
            <person name="Han C.S."/>
            <person name="Land M.L."/>
            <person name="Lucas S."/>
            <person name="Han J."/>
            <person name="Pennacchio L."/>
            <person name="Nolan M."/>
            <person name="Pitluck S."/>
            <person name="Woyke T."/>
            <person name="Goodwin L."/>
            <person name="Palumbo A.V."/>
            <person name="Elias D.A."/>
        </authorList>
    </citation>
    <scope>NUCLEOTIDE SEQUENCE [LARGE SCALE GENOMIC DNA]</scope>
    <source>
        <strain evidence="15 16">Walvis Bay</strain>
    </source>
</reference>
<evidence type="ECO:0000256" key="2">
    <source>
        <dbReference type="ARBA" id="ARBA00006434"/>
    </source>
</evidence>
<evidence type="ECO:0000256" key="6">
    <source>
        <dbReference type="ARBA" id="ARBA00022847"/>
    </source>
</evidence>
<dbReference type="PANTHER" id="PTHR48086:SF3">
    <property type="entry name" value="SODIUM_PROLINE SYMPORTER"/>
    <property type="match status" value="1"/>
</dbReference>
<accession>F3YUK3</accession>
<feature type="transmembrane region" description="Helical" evidence="14">
    <location>
        <begin position="385"/>
        <end position="403"/>
    </location>
</feature>
<feature type="transmembrane region" description="Helical" evidence="14">
    <location>
        <begin position="43"/>
        <end position="66"/>
    </location>
</feature>